<keyword evidence="1" id="KW-1133">Transmembrane helix</keyword>
<evidence type="ECO:0000313" key="3">
    <source>
        <dbReference type="Proteomes" id="UP000688947"/>
    </source>
</evidence>
<keyword evidence="1" id="KW-0812">Transmembrane</keyword>
<evidence type="ECO:0000313" key="2">
    <source>
        <dbReference type="EMBL" id="KAG6953388.1"/>
    </source>
</evidence>
<protein>
    <submittedName>
        <fullName evidence="2">Uncharacterized protein</fullName>
    </submittedName>
</protein>
<evidence type="ECO:0000256" key="1">
    <source>
        <dbReference type="SAM" id="Phobius"/>
    </source>
</evidence>
<name>A0A8T1U5K8_9STRA</name>
<comment type="caution">
    <text evidence="2">The sequence shown here is derived from an EMBL/GenBank/DDBJ whole genome shotgun (WGS) entry which is preliminary data.</text>
</comment>
<gene>
    <name evidence="2" type="ORF">JG687_00012428</name>
</gene>
<feature type="transmembrane region" description="Helical" evidence="1">
    <location>
        <begin position="44"/>
        <end position="63"/>
    </location>
</feature>
<proteinExistence type="predicted"/>
<keyword evidence="1" id="KW-0472">Membrane</keyword>
<dbReference type="AlphaFoldDB" id="A0A8T1U5K8"/>
<dbReference type="Proteomes" id="UP000688947">
    <property type="component" value="Unassembled WGS sequence"/>
</dbReference>
<reference evidence="2" key="1">
    <citation type="submission" date="2021-01" db="EMBL/GenBank/DDBJ databases">
        <title>Phytophthora aleatoria, a newly-described species from Pinus radiata is distinct from Phytophthora cactorum isolates based on comparative genomics.</title>
        <authorList>
            <person name="Mcdougal R."/>
            <person name="Panda P."/>
            <person name="Williams N."/>
            <person name="Studholme D.J."/>
        </authorList>
    </citation>
    <scope>NUCLEOTIDE SEQUENCE</scope>
    <source>
        <strain evidence="2">NZFS 3830</strain>
    </source>
</reference>
<sequence>MLPSRRLRRKFFATPSLSLHLVFSAAEASRRTPKNELRSTAMRSSLVLLVTVMTAIASLTAAFTTTEAMNRVVPAATTATPNLRVGMVRIKDGNRTADERGENALWQKFNQHYTFFCNSQSLRFLPSLTSQYFTGCGVHH</sequence>
<dbReference type="OrthoDB" id="128013at2759"/>
<dbReference type="EMBL" id="JAENGZ010000831">
    <property type="protein sequence ID" value="KAG6953388.1"/>
    <property type="molecule type" value="Genomic_DNA"/>
</dbReference>
<accession>A0A8T1U5K8</accession>
<organism evidence="2 3">
    <name type="scientific">Phytophthora cactorum</name>
    <dbReference type="NCBI Taxonomy" id="29920"/>
    <lineage>
        <taxon>Eukaryota</taxon>
        <taxon>Sar</taxon>
        <taxon>Stramenopiles</taxon>
        <taxon>Oomycota</taxon>
        <taxon>Peronosporomycetes</taxon>
        <taxon>Peronosporales</taxon>
        <taxon>Peronosporaceae</taxon>
        <taxon>Phytophthora</taxon>
    </lineage>
</organism>